<dbReference type="EMBL" id="JAQIZT010000013">
    <property type="protein sequence ID" value="KAJ6975112.1"/>
    <property type="molecule type" value="Genomic_DNA"/>
</dbReference>
<reference evidence="2" key="1">
    <citation type="journal article" date="2023" name="Mol. Ecol. Resour.">
        <title>Chromosome-level genome assembly of a triploid poplar Populus alba 'Berolinensis'.</title>
        <authorList>
            <person name="Chen S."/>
            <person name="Yu Y."/>
            <person name="Wang X."/>
            <person name="Wang S."/>
            <person name="Zhang T."/>
            <person name="Zhou Y."/>
            <person name="He R."/>
            <person name="Meng N."/>
            <person name="Wang Y."/>
            <person name="Liu W."/>
            <person name="Liu Z."/>
            <person name="Liu J."/>
            <person name="Guo Q."/>
            <person name="Huang H."/>
            <person name="Sederoff R.R."/>
            <person name="Wang G."/>
            <person name="Qu G."/>
            <person name="Chen S."/>
        </authorList>
    </citation>
    <scope>NUCLEOTIDE SEQUENCE</scope>
    <source>
        <strain evidence="2">SC-2020</strain>
    </source>
</reference>
<gene>
    <name evidence="2" type="ORF">NC653_031070</name>
</gene>
<dbReference type="Proteomes" id="UP001164929">
    <property type="component" value="Chromosome 13"/>
</dbReference>
<keyword evidence="3" id="KW-1185">Reference proteome</keyword>
<evidence type="ECO:0000313" key="2">
    <source>
        <dbReference type="EMBL" id="KAJ6975112.1"/>
    </source>
</evidence>
<comment type="caution">
    <text evidence="2">The sequence shown here is derived from an EMBL/GenBank/DDBJ whole genome shotgun (WGS) entry which is preliminary data.</text>
</comment>
<organism evidence="2 3">
    <name type="scientific">Populus alba x Populus x berolinensis</name>
    <dbReference type="NCBI Taxonomy" id="444605"/>
    <lineage>
        <taxon>Eukaryota</taxon>
        <taxon>Viridiplantae</taxon>
        <taxon>Streptophyta</taxon>
        <taxon>Embryophyta</taxon>
        <taxon>Tracheophyta</taxon>
        <taxon>Spermatophyta</taxon>
        <taxon>Magnoliopsida</taxon>
        <taxon>eudicotyledons</taxon>
        <taxon>Gunneridae</taxon>
        <taxon>Pentapetalae</taxon>
        <taxon>rosids</taxon>
        <taxon>fabids</taxon>
        <taxon>Malpighiales</taxon>
        <taxon>Salicaceae</taxon>
        <taxon>Saliceae</taxon>
        <taxon>Populus</taxon>
    </lineage>
</organism>
<dbReference type="AlphaFoldDB" id="A0AAD6Q134"/>
<name>A0AAD6Q134_9ROSI</name>
<evidence type="ECO:0000256" key="1">
    <source>
        <dbReference type="SAM" id="MobiDB-lite"/>
    </source>
</evidence>
<proteinExistence type="predicted"/>
<protein>
    <submittedName>
        <fullName evidence="2">Uncharacterized protein</fullName>
    </submittedName>
</protein>
<sequence length="151" mass="17027">MEELGMSPLSLDRPPATDVSSTAQPLKSQNHLQTLHWITINTVGDSVFECFFLISLSKPLNHLVGEVSLECVYLVKLYPKTGVNCGGIIFCEWKICLTFLSSRSSTLMARNMTKGKQPSKDDKFEYVTHRKLYKIDKEGSGADFKLYVPYL</sequence>
<evidence type="ECO:0000313" key="3">
    <source>
        <dbReference type="Proteomes" id="UP001164929"/>
    </source>
</evidence>
<accession>A0AAD6Q134</accession>
<feature type="region of interest" description="Disordered" evidence="1">
    <location>
        <begin position="1"/>
        <end position="24"/>
    </location>
</feature>